<dbReference type="PANTHER" id="PTHR36498">
    <property type="entry name" value="TATA-BINDING PROTEIN-ASSOCIATED FACTOR 172"/>
    <property type="match status" value="1"/>
</dbReference>
<evidence type="ECO:0000313" key="6">
    <source>
        <dbReference type="EMBL" id="PJF18997.1"/>
    </source>
</evidence>
<sequence>MSTADRIAQQKKQLKKTLELMEGLDDLSNDLIEDRDLMEGEAIVEKTLEEDRELSSREKTMLKRKNKTINKVERSSSTKKTAKLDLDESELFLNAASENVVLRTLLTVRSNVLNTNWTVRHGALLGIKTLAKPMSESKSAYPLLLLMVLARNVLAVLGLDRFGDFVGDQTIAPVRETAAQCLTIIFLQLKDAPILQKRIWHFVLIMAQYRDDWQVRHSGLLCIKYLSAVDRNVFTDADTFTTLTTLGLAGCEDGDEDIRALSAELLERLCAIDNPPGKIDRNLVFGCAVSVIRDVDDDSSVGGAILVHALSLIRSLRGEDKNVIFSVCMRLRHPMSKVREGALDALAALVGGSTLSPTELILLFRLLVQCIVLDDLNTVRSKSEILLKSIIPMIAPSRELLAAYVSVCSILLTPREKPYEERHFVFVESCSDEQGIVTTSKPAAHEIGFKASDVMIQSVSVSARRIAARPVALISKLYDASVQQKISTSLVADDALSQCVGWWLFGSNYLKSAGDAADDIWDLRKWSAFRLALDDSANAEALIRLIGMEDETPLQEDAAILLKKCDPCIELLSPIVSKETRCNALKVFEMTNVQLPGVERMEFQLAKELVSPATTLPTDLLLATLDSPDESIWESDLVSDLFVALSRRQKIKTIDFLIETVLPMMKSCGRLERSRILTIVKRLFSSNEHCEYAALFLIPVLGRIADSEETVRMLASGIFGELVQLVPLSRSLDVSQHSNQVMMESQKAESFLAQFMGDSPEDLLEGGHGRAMAIPEYDMSTVEIRAELRPYQKAGVNWLAFLCQFGLNGALCDDMGLGKTLQTICMLACDQSNRVKEGLPTLPSLVVCPASLVGHWHHEVMNYAPSLGEPLLIYGAPVTRRNLWKGLTNHRIVVTSYEVLRSDIHLFSQHSWSYAVLDEGHVIKNPKTKLTQAVKMIRADHRLILSGTPIQNNVGELWSLFDFLMPGMLGDEAQFMERYGKSIMAVQPSTTMGAGGNKSNAGAKEFEEADRKLKALHTQVLPFLLRRMKEHVLKDLPPKIIQDYECDLSEIQRILYDDLFNDAQMAKEVIETLHTETEKKGMHVFQALQYLRKICVHPAMVLTNDHPLRDRVQKELDASGVTLDDLAVSPKLLLLKELLEECGLGADGEDELNGEEAHRVLIFAQQKSTLDLIERLVFKKHMAHLQFLRLDGSVEQRARFDIAQRFNSDPTIGALLLTTQVGGLGLNLTGADTVIFVEHDWNPMRDLQAMDRAHRLGQKRVVNVYRLVLRDTLEQQILGLQRWKTKVAATVVQQQGEERVDLLELLAPSEKKTKTESKPSEATKWLQKHAAVFVDDEQMDKDEYSQSFNVDEFTKSLNQ</sequence>
<dbReference type="SMART" id="SM00490">
    <property type="entry name" value="HELICc"/>
    <property type="match status" value="1"/>
</dbReference>
<dbReference type="PROSITE" id="PS51194">
    <property type="entry name" value="HELICASE_CTER"/>
    <property type="match status" value="1"/>
</dbReference>
<dbReference type="GO" id="GO:0005524">
    <property type="term" value="F:ATP binding"/>
    <property type="evidence" value="ECO:0007669"/>
    <property type="project" value="InterPro"/>
</dbReference>
<evidence type="ECO:0000256" key="1">
    <source>
        <dbReference type="ARBA" id="ARBA00022741"/>
    </source>
</evidence>
<protein>
    <submittedName>
        <fullName evidence="6">Uncharacterized protein</fullName>
    </submittedName>
</protein>
<evidence type="ECO:0000259" key="4">
    <source>
        <dbReference type="PROSITE" id="PS51192"/>
    </source>
</evidence>
<keyword evidence="3" id="KW-0067">ATP-binding</keyword>
<dbReference type="EMBL" id="MTSL01000089">
    <property type="protein sequence ID" value="PJF18997.1"/>
    <property type="molecule type" value="Genomic_DNA"/>
</dbReference>
<dbReference type="GO" id="GO:0003677">
    <property type="term" value="F:DNA binding"/>
    <property type="evidence" value="ECO:0007669"/>
    <property type="project" value="InterPro"/>
</dbReference>
<dbReference type="Gene3D" id="3.40.50.300">
    <property type="entry name" value="P-loop containing nucleotide triphosphate hydrolases"/>
    <property type="match status" value="1"/>
</dbReference>
<dbReference type="GO" id="GO:0017025">
    <property type="term" value="F:TBP-class protein binding"/>
    <property type="evidence" value="ECO:0007669"/>
    <property type="project" value="InterPro"/>
</dbReference>
<dbReference type="InterPro" id="IPR016024">
    <property type="entry name" value="ARM-type_fold"/>
</dbReference>
<dbReference type="InterPro" id="IPR049730">
    <property type="entry name" value="SNF2/RAD54-like_C"/>
</dbReference>
<feature type="domain" description="Helicase ATP-binding" evidence="4">
    <location>
        <begin position="800"/>
        <end position="967"/>
    </location>
</feature>
<dbReference type="GO" id="GO:0016887">
    <property type="term" value="F:ATP hydrolysis activity"/>
    <property type="evidence" value="ECO:0007669"/>
    <property type="project" value="InterPro"/>
</dbReference>
<dbReference type="Proteomes" id="UP000240830">
    <property type="component" value="Unassembled WGS sequence"/>
</dbReference>
<keyword evidence="7" id="KW-1185">Reference proteome</keyword>
<dbReference type="InterPro" id="IPR038718">
    <property type="entry name" value="SNF2-like_sf"/>
</dbReference>
<dbReference type="InterPro" id="IPR044972">
    <property type="entry name" value="Mot1"/>
</dbReference>
<accession>A0A2H9TMN4</accession>
<evidence type="ECO:0000256" key="2">
    <source>
        <dbReference type="ARBA" id="ARBA00022801"/>
    </source>
</evidence>
<dbReference type="Gene3D" id="1.25.10.10">
    <property type="entry name" value="Leucine-rich Repeat Variant"/>
    <property type="match status" value="1"/>
</dbReference>
<keyword evidence="2" id="KW-0378">Hydrolase</keyword>
<gene>
    <name evidence="6" type="ORF">PSACC_01180</name>
</gene>
<evidence type="ECO:0000256" key="3">
    <source>
        <dbReference type="ARBA" id="ARBA00022840"/>
    </source>
</evidence>
<evidence type="ECO:0000259" key="5">
    <source>
        <dbReference type="PROSITE" id="PS51194"/>
    </source>
</evidence>
<dbReference type="InterPro" id="IPR000330">
    <property type="entry name" value="SNF2_N"/>
</dbReference>
<dbReference type="SMART" id="SM00487">
    <property type="entry name" value="DEXDc"/>
    <property type="match status" value="1"/>
</dbReference>
<dbReference type="InterPro" id="IPR001650">
    <property type="entry name" value="Helicase_C-like"/>
</dbReference>
<dbReference type="SUPFAM" id="SSF52540">
    <property type="entry name" value="P-loop containing nucleoside triphosphate hydrolases"/>
    <property type="match status" value="2"/>
</dbReference>
<dbReference type="Pfam" id="PF00271">
    <property type="entry name" value="Helicase_C"/>
    <property type="match status" value="1"/>
</dbReference>
<dbReference type="OrthoDB" id="10252227at2759"/>
<dbReference type="InterPro" id="IPR011989">
    <property type="entry name" value="ARM-like"/>
</dbReference>
<feature type="domain" description="Helicase C-terminal" evidence="5">
    <location>
        <begin position="1147"/>
        <end position="1298"/>
    </location>
</feature>
<dbReference type="PANTHER" id="PTHR36498:SF1">
    <property type="entry name" value="TATA-BINDING PROTEIN-ASSOCIATED FACTOR 172"/>
    <property type="match status" value="1"/>
</dbReference>
<organism evidence="6 7">
    <name type="scientific">Paramicrosporidium saccamoebae</name>
    <dbReference type="NCBI Taxonomy" id="1246581"/>
    <lineage>
        <taxon>Eukaryota</taxon>
        <taxon>Fungi</taxon>
        <taxon>Fungi incertae sedis</taxon>
        <taxon>Cryptomycota</taxon>
        <taxon>Cryptomycota incertae sedis</taxon>
        <taxon>Paramicrosporidium</taxon>
    </lineage>
</organism>
<dbReference type="CDD" id="cd18793">
    <property type="entry name" value="SF2_C_SNF"/>
    <property type="match status" value="1"/>
</dbReference>
<comment type="caution">
    <text evidence="6">The sequence shown here is derived from an EMBL/GenBank/DDBJ whole genome shotgun (WGS) entry which is preliminary data.</text>
</comment>
<dbReference type="InterPro" id="IPR014001">
    <property type="entry name" value="Helicase_ATP-bd"/>
</dbReference>
<dbReference type="PROSITE" id="PS51192">
    <property type="entry name" value="HELICASE_ATP_BIND_1"/>
    <property type="match status" value="1"/>
</dbReference>
<name>A0A2H9TMN4_9FUNG</name>
<reference evidence="6 7" key="1">
    <citation type="submission" date="2016-10" db="EMBL/GenBank/DDBJ databases">
        <title>The genome of Paramicrosporidium saccamoebae is the missing link in understanding Cryptomycota and Microsporidia evolution.</title>
        <authorList>
            <person name="Quandt C.A."/>
            <person name="Beaudet D."/>
            <person name="Corsaro D."/>
            <person name="Michel R."/>
            <person name="Corradi N."/>
            <person name="James T."/>
        </authorList>
    </citation>
    <scope>NUCLEOTIDE SEQUENCE [LARGE SCALE GENOMIC DNA]</scope>
    <source>
        <strain evidence="6 7">KSL3</strain>
    </source>
</reference>
<dbReference type="InterPro" id="IPR027417">
    <property type="entry name" value="P-loop_NTPase"/>
</dbReference>
<proteinExistence type="predicted"/>
<dbReference type="SUPFAM" id="SSF48371">
    <property type="entry name" value="ARM repeat"/>
    <property type="match status" value="1"/>
</dbReference>
<dbReference type="Gene3D" id="3.40.50.10810">
    <property type="entry name" value="Tandem AAA-ATPase domain"/>
    <property type="match status" value="1"/>
</dbReference>
<dbReference type="STRING" id="1246581.A0A2H9TMN4"/>
<dbReference type="FunFam" id="3.40.50.300:FF:001793">
    <property type="entry name" value="TATA-binding protein-associated factor"/>
    <property type="match status" value="1"/>
</dbReference>
<evidence type="ECO:0000313" key="7">
    <source>
        <dbReference type="Proteomes" id="UP000240830"/>
    </source>
</evidence>
<dbReference type="Pfam" id="PF00176">
    <property type="entry name" value="SNF2-rel_dom"/>
    <property type="match status" value="1"/>
</dbReference>
<keyword evidence="1" id="KW-0547">Nucleotide-binding</keyword>